<dbReference type="VEuPathDB" id="FungiDB:GGTG_05907"/>
<reference evidence="1" key="3">
    <citation type="submission" date="2010-09" db="EMBL/GenBank/DDBJ databases">
        <title>Annotation of Gaeumannomyces graminis var. tritici R3-111a-1.</title>
        <authorList>
            <consortium name="The Broad Institute Genome Sequencing Platform"/>
            <person name="Ma L.-J."/>
            <person name="Dead R."/>
            <person name="Young S.K."/>
            <person name="Zeng Q."/>
            <person name="Gargeya S."/>
            <person name="Fitzgerald M."/>
            <person name="Haas B."/>
            <person name="Abouelleil A."/>
            <person name="Alvarado L."/>
            <person name="Arachchi H.M."/>
            <person name="Berlin A."/>
            <person name="Brown A."/>
            <person name="Chapman S.B."/>
            <person name="Chen Z."/>
            <person name="Dunbar C."/>
            <person name="Freedman E."/>
            <person name="Gearin G."/>
            <person name="Gellesch M."/>
            <person name="Goldberg J."/>
            <person name="Griggs A."/>
            <person name="Gujja S."/>
            <person name="Heiman D."/>
            <person name="Howarth C."/>
            <person name="Larson L."/>
            <person name="Lui A."/>
            <person name="MacDonald P.J.P."/>
            <person name="Mehta T."/>
            <person name="Montmayeur A."/>
            <person name="Murphy C."/>
            <person name="Neiman D."/>
            <person name="Pearson M."/>
            <person name="Priest M."/>
            <person name="Roberts A."/>
            <person name="Saif S."/>
            <person name="Shea T."/>
            <person name="Shenoy N."/>
            <person name="Sisk P."/>
            <person name="Stolte C."/>
            <person name="Sykes S."/>
            <person name="Yandava C."/>
            <person name="Wortman J."/>
            <person name="Nusbaum C."/>
            <person name="Birren B."/>
        </authorList>
    </citation>
    <scope>NUCLEOTIDE SEQUENCE</scope>
    <source>
        <strain evidence="1">R3-111a-1</strain>
    </source>
</reference>
<reference evidence="3" key="1">
    <citation type="submission" date="2010-07" db="EMBL/GenBank/DDBJ databases">
        <title>The genome sequence of Gaeumannomyces graminis var. tritici strain R3-111a-1.</title>
        <authorList>
            <consortium name="The Broad Institute Genome Sequencing Platform"/>
            <person name="Ma L.-J."/>
            <person name="Dead R."/>
            <person name="Young S."/>
            <person name="Zeng Q."/>
            <person name="Koehrsen M."/>
            <person name="Alvarado L."/>
            <person name="Berlin A."/>
            <person name="Chapman S.B."/>
            <person name="Chen Z."/>
            <person name="Freedman E."/>
            <person name="Gellesch M."/>
            <person name="Goldberg J."/>
            <person name="Griggs A."/>
            <person name="Gujja S."/>
            <person name="Heilman E.R."/>
            <person name="Heiman D."/>
            <person name="Hepburn T."/>
            <person name="Howarth C."/>
            <person name="Jen D."/>
            <person name="Larson L."/>
            <person name="Mehta T."/>
            <person name="Neiman D."/>
            <person name="Pearson M."/>
            <person name="Roberts A."/>
            <person name="Saif S."/>
            <person name="Shea T."/>
            <person name="Shenoy N."/>
            <person name="Sisk P."/>
            <person name="Stolte C."/>
            <person name="Sykes S."/>
            <person name="Walk T."/>
            <person name="White J."/>
            <person name="Yandava C."/>
            <person name="Haas B."/>
            <person name="Nusbaum C."/>
            <person name="Birren B."/>
        </authorList>
    </citation>
    <scope>NUCLEOTIDE SEQUENCE [LARGE SCALE GENOMIC DNA]</scope>
    <source>
        <strain evidence="3">R3-111a-1</strain>
    </source>
</reference>
<reference evidence="2" key="5">
    <citation type="submission" date="2018-04" db="UniProtKB">
        <authorList>
            <consortium name="EnsemblFungi"/>
        </authorList>
    </citation>
    <scope>IDENTIFICATION</scope>
    <source>
        <strain evidence="2">R3-111a-1</strain>
    </source>
</reference>
<dbReference type="EMBL" id="GL385397">
    <property type="protein sequence ID" value="EJT75982.1"/>
    <property type="molecule type" value="Genomic_DNA"/>
</dbReference>
<name>J3NXA0_GAET3</name>
<protein>
    <submittedName>
        <fullName evidence="1 2">Uncharacterized protein</fullName>
    </submittedName>
</protein>
<proteinExistence type="predicted"/>
<dbReference type="HOGENOM" id="CLU_1992792_0_0_1"/>
<evidence type="ECO:0000313" key="1">
    <source>
        <dbReference type="EMBL" id="EJT75982.1"/>
    </source>
</evidence>
<reference evidence="2" key="4">
    <citation type="journal article" date="2015" name="G3 (Bethesda)">
        <title>Genome sequences of three phytopathogenic species of the Magnaporthaceae family of fungi.</title>
        <authorList>
            <person name="Okagaki L.H."/>
            <person name="Nunes C.C."/>
            <person name="Sailsbery J."/>
            <person name="Clay B."/>
            <person name="Brown D."/>
            <person name="John T."/>
            <person name="Oh Y."/>
            <person name="Young N."/>
            <person name="Fitzgerald M."/>
            <person name="Haas B.J."/>
            <person name="Zeng Q."/>
            <person name="Young S."/>
            <person name="Adiconis X."/>
            <person name="Fan L."/>
            <person name="Levin J.Z."/>
            <person name="Mitchell T.K."/>
            <person name="Okubara P.A."/>
            <person name="Farman M.L."/>
            <person name="Kohn L.M."/>
            <person name="Birren B."/>
            <person name="Ma L.-J."/>
            <person name="Dean R.A."/>
        </authorList>
    </citation>
    <scope>NUCLEOTIDE SEQUENCE</scope>
    <source>
        <strain evidence="2">R3-111a-1</strain>
    </source>
</reference>
<dbReference type="RefSeq" id="XP_009221982.1">
    <property type="nucleotide sequence ID" value="XM_009223718.1"/>
</dbReference>
<evidence type="ECO:0000313" key="2">
    <source>
        <dbReference type="EnsemblFungi" id="EJT75982"/>
    </source>
</evidence>
<reference evidence="1" key="2">
    <citation type="submission" date="2010-07" db="EMBL/GenBank/DDBJ databases">
        <authorList>
            <consortium name="The Broad Institute Genome Sequencing Platform"/>
            <consortium name="Broad Institute Genome Sequencing Center for Infectious Disease"/>
            <person name="Ma L.-J."/>
            <person name="Dead R."/>
            <person name="Young S."/>
            <person name="Zeng Q."/>
            <person name="Koehrsen M."/>
            <person name="Alvarado L."/>
            <person name="Berlin A."/>
            <person name="Chapman S.B."/>
            <person name="Chen Z."/>
            <person name="Freedman E."/>
            <person name="Gellesch M."/>
            <person name="Goldberg J."/>
            <person name="Griggs A."/>
            <person name="Gujja S."/>
            <person name="Heilman E.R."/>
            <person name="Heiman D."/>
            <person name="Hepburn T."/>
            <person name="Howarth C."/>
            <person name="Jen D."/>
            <person name="Larson L."/>
            <person name="Mehta T."/>
            <person name="Neiman D."/>
            <person name="Pearson M."/>
            <person name="Roberts A."/>
            <person name="Saif S."/>
            <person name="Shea T."/>
            <person name="Shenoy N."/>
            <person name="Sisk P."/>
            <person name="Stolte C."/>
            <person name="Sykes S."/>
            <person name="Walk T."/>
            <person name="White J."/>
            <person name="Yandava C."/>
            <person name="Haas B."/>
            <person name="Nusbaum C."/>
            <person name="Birren B."/>
        </authorList>
    </citation>
    <scope>NUCLEOTIDE SEQUENCE</scope>
    <source>
        <strain evidence="1">R3-111a-1</strain>
    </source>
</reference>
<accession>J3NXA0</accession>
<dbReference type="GeneID" id="20346365"/>
<dbReference type="AlphaFoldDB" id="J3NXA0"/>
<dbReference type="Proteomes" id="UP000006039">
    <property type="component" value="Unassembled WGS sequence"/>
</dbReference>
<sequence>MQDRTGDAKNEGKAGYNGAGIGYQILSFILPLPLIATPFPGRQAPQDTRQVFSGKPPGWATRLGHREIKKSLDPASWRHHVSVAAGAAAPSLGDNLAVGSADQRLPCRTVLYGMDVPAAYSQMLA</sequence>
<gene>
    <name evidence="2" type="primary">20346365</name>
    <name evidence="1" type="ORF">GGTG_05907</name>
</gene>
<organism evidence="1">
    <name type="scientific">Gaeumannomyces tritici (strain R3-111a-1)</name>
    <name type="common">Wheat and barley take-all root rot fungus</name>
    <name type="synonym">Gaeumannomyces graminis var. tritici</name>
    <dbReference type="NCBI Taxonomy" id="644352"/>
    <lineage>
        <taxon>Eukaryota</taxon>
        <taxon>Fungi</taxon>
        <taxon>Dikarya</taxon>
        <taxon>Ascomycota</taxon>
        <taxon>Pezizomycotina</taxon>
        <taxon>Sordariomycetes</taxon>
        <taxon>Sordariomycetidae</taxon>
        <taxon>Magnaporthales</taxon>
        <taxon>Magnaporthaceae</taxon>
        <taxon>Gaeumannomyces</taxon>
    </lineage>
</organism>
<keyword evidence="3" id="KW-1185">Reference proteome</keyword>
<evidence type="ECO:0000313" key="3">
    <source>
        <dbReference type="Proteomes" id="UP000006039"/>
    </source>
</evidence>
<dbReference type="EnsemblFungi" id="EJT75982">
    <property type="protein sequence ID" value="EJT75982"/>
    <property type="gene ID" value="GGTG_05907"/>
</dbReference>